<name>A0A0P1BM82_9BASI</name>
<keyword evidence="1" id="KW-0472">Membrane</keyword>
<sequence length="113" mass="11771">MSSSASDNAAKCPLGFTGTPPVGHPAIPGLFASNDSKPLSSGASEKKGGLTCLTASESEAKARWSPSLLLTLDAIFLAACFLVAIYWPQLKDLSATFKLADLVPRVSFNLGRT</sequence>
<keyword evidence="1" id="KW-0812">Transmembrane</keyword>
<keyword evidence="3" id="KW-1185">Reference proteome</keyword>
<dbReference type="Proteomes" id="UP000054845">
    <property type="component" value="Unassembled WGS sequence"/>
</dbReference>
<organism evidence="2 3">
    <name type="scientific">Ceraceosorus bombacis</name>
    <dbReference type="NCBI Taxonomy" id="401625"/>
    <lineage>
        <taxon>Eukaryota</taxon>
        <taxon>Fungi</taxon>
        <taxon>Dikarya</taxon>
        <taxon>Basidiomycota</taxon>
        <taxon>Ustilaginomycotina</taxon>
        <taxon>Exobasidiomycetes</taxon>
        <taxon>Ceraceosorales</taxon>
        <taxon>Ceraceosoraceae</taxon>
        <taxon>Ceraceosorus</taxon>
    </lineage>
</organism>
<evidence type="ECO:0000313" key="2">
    <source>
        <dbReference type="EMBL" id="CEH17360.1"/>
    </source>
</evidence>
<feature type="transmembrane region" description="Helical" evidence="1">
    <location>
        <begin position="68"/>
        <end position="87"/>
    </location>
</feature>
<evidence type="ECO:0000313" key="3">
    <source>
        <dbReference type="Proteomes" id="UP000054845"/>
    </source>
</evidence>
<proteinExistence type="predicted"/>
<accession>A0A0P1BM82</accession>
<dbReference type="OrthoDB" id="2553690at2759"/>
<dbReference type="EMBL" id="CCYA01000254">
    <property type="protein sequence ID" value="CEH17360.1"/>
    <property type="molecule type" value="Genomic_DNA"/>
</dbReference>
<protein>
    <submittedName>
        <fullName evidence="2">Uncharacterized protein</fullName>
    </submittedName>
</protein>
<reference evidence="2 3" key="1">
    <citation type="submission" date="2014-09" db="EMBL/GenBank/DDBJ databases">
        <authorList>
            <person name="Magalhaes I.L.F."/>
            <person name="Oliveira U."/>
            <person name="Santos F.R."/>
            <person name="Vidigal T.H.D.A."/>
            <person name="Brescovit A.D."/>
            <person name="Santos A.J."/>
        </authorList>
    </citation>
    <scope>NUCLEOTIDE SEQUENCE [LARGE SCALE GENOMIC DNA]</scope>
</reference>
<keyword evidence="1" id="KW-1133">Transmembrane helix</keyword>
<dbReference type="AlphaFoldDB" id="A0A0P1BM82"/>
<evidence type="ECO:0000256" key="1">
    <source>
        <dbReference type="SAM" id="Phobius"/>
    </source>
</evidence>